<keyword evidence="2" id="KW-1185">Reference proteome</keyword>
<accession>A0ACB9Z3P9</accession>
<organism evidence="1 2">
    <name type="scientific">Hypoxylon rubiginosum</name>
    <dbReference type="NCBI Taxonomy" id="110542"/>
    <lineage>
        <taxon>Eukaryota</taxon>
        <taxon>Fungi</taxon>
        <taxon>Dikarya</taxon>
        <taxon>Ascomycota</taxon>
        <taxon>Pezizomycotina</taxon>
        <taxon>Sordariomycetes</taxon>
        <taxon>Xylariomycetidae</taxon>
        <taxon>Xylariales</taxon>
        <taxon>Hypoxylaceae</taxon>
        <taxon>Hypoxylon</taxon>
    </lineage>
</organism>
<dbReference type="EMBL" id="MU393467">
    <property type="protein sequence ID" value="KAI4865785.1"/>
    <property type="molecule type" value="Genomic_DNA"/>
</dbReference>
<evidence type="ECO:0000313" key="2">
    <source>
        <dbReference type="Proteomes" id="UP001497700"/>
    </source>
</evidence>
<sequence length="383" mass="40333">MPQALTIKKIDGKPGQVYYPLQIVQVPKPTPGPKDVLVRLHAAALNHRDFFIRQHLYPGISFDHPMLADGYGTVVDAGSEARSFIGKTVVLTPCRGWASSPDGPEDAKAFSVIGSAALTPAGTAQDYVAVPADEVELAPAHLTPYEAAALPLVGLTGWRALVTKALHGRVDDAAGRNILVTGIGGGVALNVLQFATAMGCNVYVTSGDPAKLERARRLGAKGGVSYKEPGWDKQLAAQLPPSRPYLDAVVDGAGGDIVAKTVRLLRPGAVISVYGMTVGPKMDWLMQAVMKNVDLRGTTMGSRAEFRAMVEFVRRHEIRPVVSRVVRGLASLEAVDGLFEDMRAGRQFGKLVIDISSPESGGGDGGSSSRSSSSSGGEGSPKL</sequence>
<comment type="caution">
    <text evidence="1">The sequence shown here is derived from an EMBL/GenBank/DDBJ whole genome shotgun (WGS) entry which is preliminary data.</text>
</comment>
<name>A0ACB9Z3P9_9PEZI</name>
<protein>
    <submittedName>
        <fullName evidence="1">NAD(P)-binding protein</fullName>
    </submittedName>
</protein>
<gene>
    <name evidence="1" type="ORF">F4820DRAFT_447710</name>
</gene>
<proteinExistence type="predicted"/>
<evidence type="ECO:0000313" key="1">
    <source>
        <dbReference type="EMBL" id="KAI4865785.1"/>
    </source>
</evidence>
<dbReference type="Proteomes" id="UP001497700">
    <property type="component" value="Unassembled WGS sequence"/>
</dbReference>
<reference evidence="1 2" key="1">
    <citation type="journal article" date="2022" name="New Phytol.">
        <title>Ecological generalism drives hyperdiversity of secondary metabolite gene clusters in xylarialean endophytes.</title>
        <authorList>
            <person name="Franco M.E.E."/>
            <person name="Wisecaver J.H."/>
            <person name="Arnold A.E."/>
            <person name="Ju Y.M."/>
            <person name="Slot J.C."/>
            <person name="Ahrendt S."/>
            <person name="Moore L.P."/>
            <person name="Eastman K.E."/>
            <person name="Scott K."/>
            <person name="Konkel Z."/>
            <person name="Mondo S.J."/>
            <person name="Kuo A."/>
            <person name="Hayes R.D."/>
            <person name="Haridas S."/>
            <person name="Andreopoulos B."/>
            <person name="Riley R."/>
            <person name="LaButti K."/>
            <person name="Pangilinan J."/>
            <person name="Lipzen A."/>
            <person name="Amirebrahimi M."/>
            <person name="Yan J."/>
            <person name="Adam C."/>
            <person name="Keymanesh K."/>
            <person name="Ng V."/>
            <person name="Louie K."/>
            <person name="Northen T."/>
            <person name="Drula E."/>
            <person name="Henrissat B."/>
            <person name="Hsieh H.M."/>
            <person name="Youens-Clark K."/>
            <person name="Lutzoni F."/>
            <person name="Miadlikowska J."/>
            <person name="Eastwood D.C."/>
            <person name="Hamelin R.C."/>
            <person name="Grigoriev I.V."/>
            <person name="U'Ren J.M."/>
        </authorList>
    </citation>
    <scope>NUCLEOTIDE SEQUENCE [LARGE SCALE GENOMIC DNA]</scope>
    <source>
        <strain evidence="1 2">CBS 119005</strain>
    </source>
</reference>